<organism evidence="2 3">
    <name type="scientific">Clostridium botulinum C</name>
    <dbReference type="NCBI Taxonomy" id="36828"/>
    <lineage>
        <taxon>Bacteria</taxon>
        <taxon>Bacillati</taxon>
        <taxon>Bacillota</taxon>
        <taxon>Clostridia</taxon>
        <taxon>Eubacteriales</taxon>
        <taxon>Clostridiaceae</taxon>
        <taxon>Clostridium</taxon>
    </lineage>
</organism>
<keyword evidence="1" id="KW-1133">Transmembrane helix</keyword>
<sequence>MSFFRNLLKKKKKGFTLIELIIVIAIIAVLVGLAIPRFLTIQRNSKIKTDIANGKTICNAVAILIAEDKLSFTEDKSGANEMTIKVKDNSSIKNYLQTIPEPKLDNNKKKKYFKVRITKNVDKIENNNTVNQEKPYDIKVLVSNDTPNEDIEVYPKSEDYGKVK</sequence>
<dbReference type="Pfam" id="PF07963">
    <property type="entry name" value="N_methyl"/>
    <property type="match status" value="1"/>
</dbReference>
<evidence type="ECO:0000313" key="3">
    <source>
        <dbReference type="Proteomes" id="UP000813637"/>
    </source>
</evidence>
<proteinExistence type="predicted"/>
<dbReference type="InterPro" id="IPR045584">
    <property type="entry name" value="Pilin-like"/>
</dbReference>
<dbReference type="RefSeq" id="WP_039237101.1">
    <property type="nucleotide sequence ID" value="NZ_JAAMYB010000001.1"/>
</dbReference>
<dbReference type="Gene3D" id="3.30.700.10">
    <property type="entry name" value="Glycoprotein, Type 4 Pilin"/>
    <property type="match status" value="1"/>
</dbReference>
<dbReference type="NCBIfam" id="TIGR02532">
    <property type="entry name" value="IV_pilin_GFxxxE"/>
    <property type="match status" value="1"/>
</dbReference>
<name>A0A9Q3YXN3_CLOBO</name>
<reference evidence="2" key="2">
    <citation type="journal article" date="2021" name="Microorganisms">
        <title>Extensive Genome Exploration of Clostridium botulinum Group III Field Strains.</title>
        <authorList>
            <person name="Fillo S."/>
            <person name="Giordani F."/>
            <person name="Tonon E."/>
            <person name="Drigo I."/>
            <person name="Anselmo A."/>
            <person name="Fortunato A."/>
            <person name="Lista F."/>
            <person name="Bano L."/>
        </authorList>
    </citation>
    <scope>NUCLEOTIDE SEQUENCE</scope>
    <source>
        <strain evidence="2">IZSVe-TV_9877_3_12</strain>
    </source>
</reference>
<dbReference type="EMBL" id="JAAMYB010000001">
    <property type="protein sequence ID" value="MCD3193781.1"/>
    <property type="molecule type" value="Genomic_DNA"/>
</dbReference>
<dbReference type="InterPro" id="IPR012902">
    <property type="entry name" value="N_methyl_site"/>
</dbReference>
<dbReference type="Proteomes" id="UP000813637">
    <property type="component" value="Unassembled WGS sequence"/>
</dbReference>
<evidence type="ECO:0000256" key="1">
    <source>
        <dbReference type="SAM" id="Phobius"/>
    </source>
</evidence>
<feature type="transmembrane region" description="Helical" evidence="1">
    <location>
        <begin position="20"/>
        <end position="39"/>
    </location>
</feature>
<evidence type="ECO:0000313" key="2">
    <source>
        <dbReference type="EMBL" id="MCD3193781.1"/>
    </source>
</evidence>
<accession>A0A9Q3YXN3</accession>
<keyword evidence="1" id="KW-0812">Transmembrane</keyword>
<protein>
    <submittedName>
        <fullName evidence="2">Prepilin-type N-terminal cleavage/methylation domain-containing protein</fullName>
    </submittedName>
</protein>
<gene>
    <name evidence="2" type="ORF">G8S53_00560</name>
</gene>
<dbReference type="AlphaFoldDB" id="A0A9Q3YXN3"/>
<dbReference type="SUPFAM" id="SSF54523">
    <property type="entry name" value="Pili subunits"/>
    <property type="match status" value="1"/>
</dbReference>
<comment type="caution">
    <text evidence="2">The sequence shown here is derived from an EMBL/GenBank/DDBJ whole genome shotgun (WGS) entry which is preliminary data.</text>
</comment>
<keyword evidence="1" id="KW-0472">Membrane</keyword>
<reference evidence="2" key="1">
    <citation type="submission" date="2020-02" db="EMBL/GenBank/DDBJ databases">
        <authorList>
            <person name="Fillo S."/>
            <person name="Giordani F."/>
            <person name="Tonon E."/>
            <person name="Drigo I."/>
            <person name="Anselmo A."/>
            <person name="Fortunato A."/>
            <person name="Bano L."/>
            <person name="Lista F."/>
        </authorList>
    </citation>
    <scope>NUCLEOTIDE SEQUENCE</scope>
    <source>
        <strain evidence="2">IZSVe-TV_9877_3_12</strain>
    </source>
</reference>
<dbReference type="PROSITE" id="PS00409">
    <property type="entry name" value="PROKAR_NTER_METHYL"/>
    <property type="match status" value="1"/>
</dbReference>